<protein>
    <submittedName>
        <fullName evidence="1">Uncharacterized protein</fullName>
    </submittedName>
</protein>
<proteinExistence type="predicted"/>
<accession>A0A0U3I8W3</accession>
<evidence type="ECO:0000313" key="2">
    <source>
        <dbReference type="Proteomes" id="UP000069015"/>
    </source>
</evidence>
<dbReference type="EMBL" id="CP013611">
    <property type="protein sequence ID" value="ALU43559.1"/>
    <property type="molecule type" value="Genomic_DNA"/>
</dbReference>
<dbReference type="Proteomes" id="UP000069015">
    <property type="component" value="Chromosome 1"/>
</dbReference>
<gene>
    <name evidence="1" type="ORF">AT705_11730</name>
</gene>
<sequence>MISPGERTYSGETTLAYNLSQAIDYIAYHSIGLTLSQIELRYLWWHRIAVISYVIHCFLSLKATQS</sequence>
<reference evidence="1 2" key="1">
    <citation type="submission" date="2015-12" db="EMBL/GenBank/DDBJ databases">
        <title>Complete genome sequence of Pseudoalteromonas rubra SCSIO 6842, harboring a conjugative plasmid.</title>
        <authorList>
            <person name="Li B."/>
            <person name="Wang X."/>
        </authorList>
    </citation>
    <scope>NUCLEOTIDE SEQUENCE [LARGE SCALE GENOMIC DNA]</scope>
    <source>
        <strain evidence="1 2">SCSIO 6842</strain>
    </source>
</reference>
<dbReference type="AlphaFoldDB" id="A0A0U3I8W3"/>
<evidence type="ECO:0000313" key="1">
    <source>
        <dbReference type="EMBL" id="ALU43559.1"/>
    </source>
</evidence>
<organism evidence="1 2">
    <name type="scientific">Pseudoalteromonas rubra</name>
    <dbReference type="NCBI Taxonomy" id="43658"/>
    <lineage>
        <taxon>Bacteria</taxon>
        <taxon>Pseudomonadati</taxon>
        <taxon>Pseudomonadota</taxon>
        <taxon>Gammaproteobacteria</taxon>
        <taxon>Alteromonadales</taxon>
        <taxon>Pseudoalteromonadaceae</taxon>
        <taxon>Pseudoalteromonas</taxon>
    </lineage>
</organism>
<dbReference type="KEGG" id="prr:AT705_11730"/>
<name>A0A0U3I8W3_9GAMM</name>